<dbReference type="PANTHER" id="PTHR34478">
    <property type="entry name" value="PROTEIN LEMA"/>
    <property type="match status" value="1"/>
</dbReference>
<keyword evidence="5 7" id="KW-0472">Membrane</keyword>
<reference evidence="8 9" key="1">
    <citation type="submission" date="2019-01" db="EMBL/GenBank/DDBJ databases">
        <title>Egibacter rhizosphaerae EGI 80759T.</title>
        <authorList>
            <person name="Chen D.-D."/>
            <person name="Tian Y."/>
            <person name="Jiao J.-Y."/>
            <person name="Zhang X.-T."/>
            <person name="Zhang Y.-G."/>
            <person name="Zhang Y."/>
            <person name="Xiao M."/>
            <person name="Shu W.-S."/>
            <person name="Li W.-J."/>
        </authorList>
    </citation>
    <scope>NUCLEOTIDE SEQUENCE [LARGE SCALE GENOMIC DNA]</scope>
    <source>
        <strain evidence="8 9">EGI 80759</strain>
    </source>
</reference>
<sequence>MELVIVAVIAVVVIGVFVLGYNGLVKLRNRVENAWAGIDVQLKRRYDLIPNLVETVKGYASHESETLEAVTQARSQAMAAEGAADKAQAESDLSQALFNLRAVAEQYPDLKASQNFSQLQEELSNTEDRIANARQAYNQAVRKYDTRRQSIPTNIIAGMGNFPSFDYFEADPDSRSPVEVEF</sequence>
<dbReference type="Pfam" id="PF04011">
    <property type="entry name" value="LemA"/>
    <property type="match status" value="1"/>
</dbReference>
<evidence type="ECO:0000256" key="3">
    <source>
        <dbReference type="ARBA" id="ARBA00022692"/>
    </source>
</evidence>
<comment type="similarity">
    <text evidence="2">Belongs to the LemA family.</text>
</comment>
<organism evidence="8 9">
    <name type="scientific">Egibacter rhizosphaerae</name>
    <dbReference type="NCBI Taxonomy" id="1670831"/>
    <lineage>
        <taxon>Bacteria</taxon>
        <taxon>Bacillati</taxon>
        <taxon>Actinomycetota</taxon>
        <taxon>Nitriliruptoria</taxon>
        <taxon>Egibacterales</taxon>
        <taxon>Egibacteraceae</taxon>
        <taxon>Egibacter</taxon>
    </lineage>
</organism>
<feature type="coiled-coil region" evidence="6">
    <location>
        <begin position="116"/>
        <end position="143"/>
    </location>
</feature>
<gene>
    <name evidence="8" type="ORF">ER308_19060</name>
</gene>
<evidence type="ECO:0000256" key="4">
    <source>
        <dbReference type="ARBA" id="ARBA00022989"/>
    </source>
</evidence>
<dbReference type="Proteomes" id="UP000291469">
    <property type="component" value="Chromosome"/>
</dbReference>
<keyword evidence="6" id="KW-0175">Coiled coil</keyword>
<evidence type="ECO:0000313" key="9">
    <source>
        <dbReference type="Proteomes" id="UP000291469"/>
    </source>
</evidence>
<comment type="subcellular location">
    <subcellularLocation>
        <location evidence="1">Membrane</location>
        <topology evidence="1">Single-pass membrane protein</topology>
    </subcellularLocation>
</comment>
<dbReference type="OrthoDB" id="9804152at2"/>
<dbReference type="InterPro" id="IPR007156">
    <property type="entry name" value="MamQ_LemA"/>
</dbReference>
<accession>A0A411YJV3</accession>
<dbReference type="KEGG" id="erz:ER308_19060"/>
<feature type="transmembrane region" description="Helical" evidence="7">
    <location>
        <begin position="6"/>
        <end position="25"/>
    </location>
</feature>
<proteinExistence type="inferred from homology"/>
<dbReference type="AlphaFoldDB" id="A0A411YJV3"/>
<dbReference type="GO" id="GO:0016020">
    <property type="term" value="C:membrane"/>
    <property type="evidence" value="ECO:0007669"/>
    <property type="project" value="UniProtKB-SubCell"/>
</dbReference>
<dbReference type="PANTHER" id="PTHR34478:SF2">
    <property type="entry name" value="MEMBRANE PROTEIN"/>
    <property type="match status" value="1"/>
</dbReference>
<keyword evidence="9" id="KW-1185">Reference proteome</keyword>
<evidence type="ECO:0000256" key="5">
    <source>
        <dbReference type="ARBA" id="ARBA00023136"/>
    </source>
</evidence>
<dbReference type="Gene3D" id="1.20.1440.20">
    <property type="entry name" value="LemA-like domain"/>
    <property type="match status" value="1"/>
</dbReference>
<evidence type="ECO:0000313" key="8">
    <source>
        <dbReference type="EMBL" id="QBI21460.1"/>
    </source>
</evidence>
<evidence type="ECO:0000256" key="7">
    <source>
        <dbReference type="SAM" id="Phobius"/>
    </source>
</evidence>
<dbReference type="InterPro" id="IPR023353">
    <property type="entry name" value="LemA-like_dom_sf"/>
</dbReference>
<dbReference type="EMBL" id="CP036402">
    <property type="protein sequence ID" value="QBI21460.1"/>
    <property type="molecule type" value="Genomic_DNA"/>
</dbReference>
<evidence type="ECO:0000256" key="6">
    <source>
        <dbReference type="SAM" id="Coils"/>
    </source>
</evidence>
<evidence type="ECO:0000256" key="2">
    <source>
        <dbReference type="ARBA" id="ARBA00008854"/>
    </source>
</evidence>
<evidence type="ECO:0000256" key="1">
    <source>
        <dbReference type="ARBA" id="ARBA00004167"/>
    </source>
</evidence>
<protein>
    <submittedName>
        <fullName evidence="8">LemA family protein</fullName>
    </submittedName>
</protein>
<keyword evidence="4 7" id="KW-1133">Transmembrane helix</keyword>
<name>A0A411YJV3_9ACTN</name>
<dbReference type="RefSeq" id="WP_131156452.1">
    <property type="nucleotide sequence ID" value="NZ_CP036402.1"/>
</dbReference>
<dbReference type="SUPFAM" id="SSF140478">
    <property type="entry name" value="LemA-like"/>
    <property type="match status" value="1"/>
</dbReference>
<keyword evidence="3 7" id="KW-0812">Transmembrane</keyword>